<keyword evidence="1" id="KW-0812">Transmembrane</keyword>
<feature type="transmembrane region" description="Helical" evidence="1">
    <location>
        <begin position="52"/>
        <end position="71"/>
    </location>
</feature>
<keyword evidence="1" id="KW-0472">Membrane</keyword>
<evidence type="ECO:0000313" key="2">
    <source>
        <dbReference type="EMBL" id="BDR58442.1"/>
    </source>
</evidence>
<reference evidence="2 3" key="1">
    <citation type="journal article" date="2023" name="Microbiol. Spectr.">
        <title>Symbiosis of Carpenter Bees with Uncharacterized Lactic Acid Bacteria Showing NAD Auxotrophy.</title>
        <authorList>
            <person name="Kawasaki S."/>
            <person name="Ozawa K."/>
            <person name="Mori T."/>
            <person name="Yamamoto A."/>
            <person name="Ito M."/>
            <person name="Ohkuma M."/>
            <person name="Sakamoto M."/>
            <person name="Matsutani M."/>
        </authorList>
    </citation>
    <scope>NUCLEOTIDE SEQUENCE [LARGE SCALE GENOMIC DNA]</scope>
    <source>
        <strain evidence="2 3">XA3</strain>
    </source>
</reference>
<sequence length="132" mass="15679">MIFIYCGSIMVGLAVIFQIIKPRREIKIYGYYSYLAGLDEAIYRYAQKIAKLYLLLCGLGQIGLGIMIHFVKLDRLIYVWIFAEMFLILFYYAFVEQKLTTKLKKENKFPIGYQNLDERERQKIKLEKGLRK</sequence>
<protein>
    <recommendedName>
        <fullName evidence="4">SdpI family protein</fullName>
    </recommendedName>
</protein>
<dbReference type="RefSeq" id="WP_317636343.1">
    <property type="nucleotide sequence ID" value="NZ_AP026802.1"/>
</dbReference>
<evidence type="ECO:0008006" key="4">
    <source>
        <dbReference type="Google" id="ProtNLM"/>
    </source>
</evidence>
<dbReference type="AlphaFoldDB" id="A0AAU9DCB4"/>
<proteinExistence type="predicted"/>
<dbReference type="KEGG" id="xap:XA3_08830"/>
<feature type="transmembrane region" description="Helical" evidence="1">
    <location>
        <begin position="77"/>
        <end position="95"/>
    </location>
</feature>
<dbReference type="EMBL" id="AP026802">
    <property type="protein sequence ID" value="BDR58442.1"/>
    <property type="molecule type" value="Genomic_DNA"/>
</dbReference>
<gene>
    <name evidence="2" type="ORF">XA3_08830</name>
</gene>
<dbReference type="Proteomes" id="UP001321861">
    <property type="component" value="Chromosome"/>
</dbReference>
<organism evidence="2 3">
    <name type="scientific">Xylocopilactobacillus apicola</name>
    <dbReference type="NCBI Taxonomy" id="2932184"/>
    <lineage>
        <taxon>Bacteria</taxon>
        <taxon>Bacillati</taxon>
        <taxon>Bacillota</taxon>
        <taxon>Bacilli</taxon>
        <taxon>Lactobacillales</taxon>
        <taxon>Lactobacillaceae</taxon>
        <taxon>Xylocopilactobacillus</taxon>
    </lineage>
</organism>
<keyword evidence="3" id="KW-1185">Reference proteome</keyword>
<accession>A0AAU9DCB4</accession>
<evidence type="ECO:0000256" key="1">
    <source>
        <dbReference type="SAM" id="Phobius"/>
    </source>
</evidence>
<keyword evidence="1" id="KW-1133">Transmembrane helix</keyword>
<name>A0AAU9DCB4_9LACO</name>
<evidence type="ECO:0000313" key="3">
    <source>
        <dbReference type="Proteomes" id="UP001321861"/>
    </source>
</evidence>